<dbReference type="AlphaFoldDB" id="A0A545TGY2"/>
<feature type="transmembrane region" description="Helical" evidence="7">
    <location>
        <begin position="12"/>
        <end position="31"/>
    </location>
</feature>
<evidence type="ECO:0000256" key="2">
    <source>
        <dbReference type="ARBA" id="ARBA00005779"/>
    </source>
</evidence>
<feature type="transmembrane region" description="Helical" evidence="7">
    <location>
        <begin position="51"/>
        <end position="71"/>
    </location>
</feature>
<dbReference type="PANTHER" id="PTHR40043:SF1">
    <property type="entry name" value="UPF0719 INNER MEMBRANE PROTEIN YJFL"/>
    <property type="match status" value="1"/>
</dbReference>
<feature type="transmembrane region" description="Helical" evidence="7">
    <location>
        <begin position="232"/>
        <end position="256"/>
    </location>
</feature>
<protein>
    <submittedName>
        <fullName evidence="8">DUF350 domain-containing protein</fullName>
    </submittedName>
</protein>
<keyword evidence="6 7" id="KW-0472">Membrane</keyword>
<feature type="transmembrane region" description="Helical" evidence="7">
    <location>
        <begin position="83"/>
        <end position="100"/>
    </location>
</feature>
<gene>
    <name evidence="8" type="ORF">FLL45_00575</name>
</gene>
<dbReference type="OrthoDB" id="6397734at2"/>
<name>A0A545TGY2_9GAMM</name>
<proteinExistence type="inferred from homology"/>
<keyword evidence="3" id="KW-1003">Cell membrane</keyword>
<dbReference type="Pfam" id="PF03994">
    <property type="entry name" value="DUF350"/>
    <property type="match status" value="2"/>
</dbReference>
<dbReference type="InterPro" id="IPR007140">
    <property type="entry name" value="DUF350"/>
</dbReference>
<dbReference type="PANTHER" id="PTHR40043">
    <property type="entry name" value="UPF0719 INNER MEMBRANE PROTEIN YJFL"/>
    <property type="match status" value="1"/>
</dbReference>
<comment type="subcellular location">
    <subcellularLocation>
        <location evidence="1">Cell membrane</location>
        <topology evidence="1">Multi-pass membrane protein</topology>
    </subcellularLocation>
</comment>
<evidence type="ECO:0000256" key="7">
    <source>
        <dbReference type="SAM" id="Phobius"/>
    </source>
</evidence>
<reference evidence="8 9" key="1">
    <citation type="submission" date="2019-06" db="EMBL/GenBank/DDBJ databases">
        <title>Draft genome of Aliikangiella marina GYP-15.</title>
        <authorList>
            <person name="Wang G."/>
        </authorList>
    </citation>
    <scope>NUCLEOTIDE SEQUENCE [LARGE SCALE GENOMIC DNA]</scope>
    <source>
        <strain evidence="8 9">GYP-15</strain>
    </source>
</reference>
<keyword evidence="5 7" id="KW-1133">Transmembrane helix</keyword>
<evidence type="ECO:0000256" key="6">
    <source>
        <dbReference type="ARBA" id="ARBA00023136"/>
    </source>
</evidence>
<dbReference type="EMBL" id="VIKR01000001">
    <property type="protein sequence ID" value="TQV76492.1"/>
    <property type="molecule type" value="Genomic_DNA"/>
</dbReference>
<feature type="transmembrane region" description="Helical" evidence="7">
    <location>
        <begin position="276"/>
        <end position="297"/>
    </location>
</feature>
<dbReference type="GO" id="GO:0005886">
    <property type="term" value="C:plasma membrane"/>
    <property type="evidence" value="ECO:0007669"/>
    <property type="project" value="UniProtKB-SubCell"/>
</dbReference>
<keyword evidence="9" id="KW-1185">Reference proteome</keyword>
<keyword evidence="4 7" id="KW-0812">Transmembrane</keyword>
<organism evidence="8 9">
    <name type="scientific">Aliikangiella marina</name>
    <dbReference type="NCBI Taxonomy" id="1712262"/>
    <lineage>
        <taxon>Bacteria</taxon>
        <taxon>Pseudomonadati</taxon>
        <taxon>Pseudomonadota</taxon>
        <taxon>Gammaproteobacteria</taxon>
        <taxon>Oceanospirillales</taxon>
        <taxon>Pleioneaceae</taxon>
        <taxon>Aliikangiella</taxon>
    </lineage>
</organism>
<comment type="caution">
    <text evidence="8">The sequence shown here is derived from an EMBL/GenBank/DDBJ whole genome shotgun (WGS) entry which is preliminary data.</text>
</comment>
<feature type="transmembrane region" description="Helical" evidence="7">
    <location>
        <begin position="121"/>
        <end position="147"/>
    </location>
</feature>
<evidence type="ECO:0000256" key="4">
    <source>
        <dbReference type="ARBA" id="ARBA00022692"/>
    </source>
</evidence>
<evidence type="ECO:0000313" key="9">
    <source>
        <dbReference type="Proteomes" id="UP000317839"/>
    </source>
</evidence>
<evidence type="ECO:0000313" key="8">
    <source>
        <dbReference type="EMBL" id="TQV76492.1"/>
    </source>
</evidence>
<sequence>MNFNEITIWEYQVLALDLVVIILLLISMRFLKGFFSKVHTLQELKERNNAAFGISYAGGILALAIMLTGVASGEVADTVMSEVTSVAVFGLLGLVMIMAGRQIQDRLVLRQLDIHGELVKGNLASAFVDVGHMLAVGLIVRAAMLWIPVSDFSIIPVLLAAFVLAQVVMMVASLYRIKLFKVRNQGELNCLQTALAAGNSALALRYGAFMVGAALAVTTATGLAPYSLENVWLSVAIWSAASLIAIVAFAVIVMIVRKLVLAGIDVAEEVDQENNAGVAAIESAIFVGMGLILVTLFG</sequence>
<comment type="similarity">
    <text evidence="2">Belongs to the UPF0719 family.</text>
</comment>
<accession>A0A545TGY2</accession>
<feature type="transmembrane region" description="Helical" evidence="7">
    <location>
        <begin position="153"/>
        <end position="175"/>
    </location>
</feature>
<evidence type="ECO:0000256" key="1">
    <source>
        <dbReference type="ARBA" id="ARBA00004651"/>
    </source>
</evidence>
<feature type="transmembrane region" description="Helical" evidence="7">
    <location>
        <begin position="206"/>
        <end position="226"/>
    </location>
</feature>
<evidence type="ECO:0000256" key="5">
    <source>
        <dbReference type="ARBA" id="ARBA00022989"/>
    </source>
</evidence>
<dbReference type="Proteomes" id="UP000317839">
    <property type="component" value="Unassembled WGS sequence"/>
</dbReference>
<dbReference type="RefSeq" id="WP_142887852.1">
    <property type="nucleotide sequence ID" value="NZ_VIKR01000001.1"/>
</dbReference>
<evidence type="ECO:0000256" key="3">
    <source>
        <dbReference type="ARBA" id="ARBA00022475"/>
    </source>
</evidence>